<evidence type="ECO:0000256" key="2">
    <source>
        <dbReference type="SAM" id="SignalP"/>
    </source>
</evidence>
<evidence type="ECO:0000313" key="4">
    <source>
        <dbReference type="Proteomes" id="UP001301958"/>
    </source>
</evidence>
<organism evidence="3 4">
    <name type="scientific">Podospora fimiseda</name>
    <dbReference type="NCBI Taxonomy" id="252190"/>
    <lineage>
        <taxon>Eukaryota</taxon>
        <taxon>Fungi</taxon>
        <taxon>Dikarya</taxon>
        <taxon>Ascomycota</taxon>
        <taxon>Pezizomycotina</taxon>
        <taxon>Sordariomycetes</taxon>
        <taxon>Sordariomycetidae</taxon>
        <taxon>Sordariales</taxon>
        <taxon>Podosporaceae</taxon>
        <taxon>Podospora</taxon>
    </lineage>
</organism>
<dbReference type="AlphaFoldDB" id="A0AAN7BJI7"/>
<comment type="caution">
    <text evidence="3">The sequence shown here is derived from an EMBL/GenBank/DDBJ whole genome shotgun (WGS) entry which is preliminary data.</text>
</comment>
<sequence>MYLTSTTTIFIIAASRLLGLTTAQAYEPLVSCSNTCTSKDTSVLAALEGRRPPNATRSLTFSNEEIESMTWRVNVTSFPHRSSVMISHDFSWPDDYPNKKYCLITGSTWGSPPSLINKYESLPQQTKDQGGDSCTPVLGEGCVKALEKAALAGDENNCFPAMYFSAFDCHEWMGLSLKGGGGGGFGMQAMRLDLEKIQSGKPFLAVTDDKFYYGEKRKQKEFGEIYREAVDMVQVVILRSIEEKGRVKIGCMRLGKESESNVTVIGDDGGEEKGEEASGNNGEVATDGDTSDDKSSGFRTGESLWGLMFGLLTASIVFL</sequence>
<feature type="region of interest" description="Disordered" evidence="1">
    <location>
        <begin position="262"/>
        <end position="297"/>
    </location>
</feature>
<gene>
    <name evidence="3" type="ORF">QBC38DRAFT_514916</name>
</gene>
<proteinExistence type="predicted"/>
<keyword evidence="2" id="KW-0732">Signal</keyword>
<name>A0AAN7BJI7_9PEZI</name>
<evidence type="ECO:0000256" key="1">
    <source>
        <dbReference type="SAM" id="MobiDB-lite"/>
    </source>
</evidence>
<reference evidence="3" key="2">
    <citation type="submission" date="2023-05" db="EMBL/GenBank/DDBJ databases">
        <authorList>
            <consortium name="Lawrence Berkeley National Laboratory"/>
            <person name="Steindorff A."/>
            <person name="Hensen N."/>
            <person name="Bonometti L."/>
            <person name="Westerberg I."/>
            <person name="Brannstrom I.O."/>
            <person name="Guillou S."/>
            <person name="Cros-Aarteil S."/>
            <person name="Calhoun S."/>
            <person name="Haridas S."/>
            <person name="Kuo A."/>
            <person name="Mondo S."/>
            <person name="Pangilinan J."/>
            <person name="Riley R."/>
            <person name="Labutti K."/>
            <person name="Andreopoulos B."/>
            <person name="Lipzen A."/>
            <person name="Chen C."/>
            <person name="Yanf M."/>
            <person name="Daum C."/>
            <person name="Ng V."/>
            <person name="Clum A."/>
            <person name="Ohm R."/>
            <person name="Martin F."/>
            <person name="Silar P."/>
            <person name="Natvig D."/>
            <person name="Lalanne C."/>
            <person name="Gautier V."/>
            <person name="Ament-Velasquez S.L."/>
            <person name="Kruys A."/>
            <person name="Hutchinson M.I."/>
            <person name="Powell A.J."/>
            <person name="Barry K."/>
            <person name="Miller A.N."/>
            <person name="Grigoriev I.V."/>
            <person name="Debuchy R."/>
            <person name="Gladieux P."/>
            <person name="Thoren M.H."/>
            <person name="Johannesson H."/>
        </authorList>
    </citation>
    <scope>NUCLEOTIDE SEQUENCE</scope>
    <source>
        <strain evidence="3">CBS 990.96</strain>
    </source>
</reference>
<evidence type="ECO:0000313" key="3">
    <source>
        <dbReference type="EMBL" id="KAK4224407.1"/>
    </source>
</evidence>
<feature type="signal peptide" evidence="2">
    <location>
        <begin position="1"/>
        <end position="25"/>
    </location>
</feature>
<keyword evidence="4" id="KW-1185">Reference proteome</keyword>
<protein>
    <submittedName>
        <fullName evidence="3">Uncharacterized protein</fullName>
    </submittedName>
</protein>
<reference evidence="3" key="1">
    <citation type="journal article" date="2023" name="Mol. Phylogenet. Evol.">
        <title>Genome-scale phylogeny and comparative genomics of the fungal order Sordariales.</title>
        <authorList>
            <person name="Hensen N."/>
            <person name="Bonometti L."/>
            <person name="Westerberg I."/>
            <person name="Brannstrom I.O."/>
            <person name="Guillou S."/>
            <person name="Cros-Aarteil S."/>
            <person name="Calhoun S."/>
            <person name="Haridas S."/>
            <person name="Kuo A."/>
            <person name="Mondo S."/>
            <person name="Pangilinan J."/>
            <person name="Riley R."/>
            <person name="LaButti K."/>
            <person name="Andreopoulos B."/>
            <person name="Lipzen A."/>
            <person name="Chen C."/>
            <person name="Yan M."/>
            <person name="Daum C."/>
            <person name="Ng V."/>
            <person name="Clum A."/>
            <person name="Steindorff A."/>
            <person name="Ohm R.A."/>
            <person name="Martin F."/>
            <person name="Silar P."/>
            <person name="Natvig D.O."/>
            <person name="Lalanne C."/>
            <person name="Gautier V."/>
            <person name="Ament-Velasquez S.L."/>
            <person name="Kruys A."/>
            <person name="Hutchinson M.I."/>
            <person name="Powell A.J."/>
            <person name="Barry K."/>
            <person name="Miller A.N."/>
            <person name="Grigoriev I.V."/>
            <person name="Debuchy R."/>
            <person name="Gladieux P."/>
            <person name="Hiltunen Thoren M."/>
            <person name="Johannesson H."/>
        </authorList>
    </citation>
    <scope>NUCLEOTIDE SEQUENCE</scope>
    <source>
        <strain evidence="3">CBS 990.96</strain>
    </source>
</reference>
<dbReference type="EMBL" id="MU865393">
    <property type="protein sequence ID" value="KAK4224407.1"/>
    <property type="molecule type" value="Genomic_DNA"/>
</dbReference>
<dbReference type="Proteomes" id="UP001301958">
    <property type="component" value="Unassembled WGS sequence"/>
</dbReference>
<accession>A0AAN7BJI7</accession>
<feature type="chain" id="PRO_5042960343" evidence="2">
    <location>
        <begin position="26"/>
        <end position="319"/>
    </location>
</feature>